<evidence type="ECO:0000313" key="1">
    <source>
        <dbReference type="EMBL" id="KAH3697440.1"/>
    </source>
</evidence>
<proteinExistence type="predicted"/>
<gene>
    <name evidence="1" type="ORF">DPMN_084941</name>
</gene>
<dbReference type="EMBL" id="JAIWYP010000016">
    <property type="protein sequence ID" value="KAH3697440.1"/>
    <property type="molecule type" value="Genomic_DNA"/>
</dbReference>
<reference evidence="1" key="2">
    <citation type="submission" date="2020-11" db="EMBL/GenBank/DDBJ databases">
        <authorList>
            <person name="McCartney M.A."/>
            <person name="Auch B."/>
            <person name="Kono T."/>
            <person name="Mallez S."/>
            <person name="Becker A."/>
            <person name="Gohl D.M."/>
            <person name="Silverstein K.A.T."/>
            <person name="Koren S."/>
            <person name="Bechman K.B."/>
            <person name="Herman A."/>
            <person name="Abrahante J.E."/>
            <person name="Garbe J."/>
        </authorList>
    </citation>
    <scope>NUCLEOTIDE SEQUENCE</scope>
    <source>
        <strain evidence="1">Duluth1</strain>
        <tissue evidence="1">Whole animal</tissue>
    </source>
</reference>
<name>A0A9D3YF95_DREPO</name>
<dbReference type="Proteomes" id="UP000828390">
    <property type="component" value="Unassembled WGS sequence"/>
</dbReference>
<comment type="caution">
    <text evidence="1">The sequence shown here is derived from an EMBL/GenBank/DDBJ whole genome shotgun (WGS) entry which is preliminary data.</text>
</comment>
<accession>A0A9D3YF95</accession>
<evidence type="ECO:0000313" key="2">
    <source>
        <dbReference type="Proteomes" id="UP000828390"/>
    </source>
</evidence>
<organism evidence="1 2">
    <name type="scientific">Dreissena polymorpha</name>
    <name type="common">Zebra mussel</name>
    <name type="synonym">Mytilus polymorpha</name>
    <dbReference type="NCBI Taxonomy" id="45954"/>
    <lineage>
        <taxon>Eukaryota</taxon>
        <taxon>Metazoa</taxon>
        <taxon>Spiralia</taxon>
        <taxon>Lophotrochozoa</taxon>
        <taxon>Mollusca</taxon>
        <taxon>Bivalvia</taxon>
        <taxon>Autobranchia</taxon>
        <taxon>Heteroconchia</taxon>
        <taxon>Euheterodonta</taxon>
        <taxon>Imparidentia</taxon>
        <taxon>Neoheterodontei</taxon>
        <taxon>Myida</taxon>
        <taxon>Dreissenoidea</taxon>
        <taxon>Dreissenidae</taxon>
        <taxon>Dreissena</taxon>
    </lineage>
</organism>
<protein>
    <submittedName>
        <fullName evidence="1">Uncharacterized protein</fullName>
    </submittedName>
</protein>
<reference evidence="1" key="1">
    <citation type="journal article" date="2019" name="bioRxiv">
        <title>The Genome of the Zebra Mussel, Dreissena polymorpha: A Resource for Invasive Species Research.</title>
        <authorList>
            <person name="McCartney M.A."/>
            <person name="Auch B."/>
            <person name="Kono T."/>
            <person name="Mallez S."/>
            <person name="Zhang Y."/>
            <person name="Obille A."/>
            <person name="Becker A."/>
            <person name="Abrahante J.E."/>
            <person name="Garbe J."/>
            <person name="Badalamenti J.P."/>
            <person name="Herman A."/>
            <person name="Mangelson H."/>
            <person name="Liachko I."/>
            <person name="Sullivan S."/>
            <person name="Sone E.D."/>
            <person name="Koren S."/>
            <person name="Silverstein K.A.T."/>
            <person name="Beckman K.B."/>
            <person name="Gohl D.M."/>
        </authorList>
    </citation>
    <scope>NUCLEOTIDE SEQUENCE</scope>
    <source>
        <strain evidence="1">Duluth1</strain>
        <tissue evidence="1">Whole animal</tissue>
    </source>
</reference>
<keyword evidence="2" id="KW-1185">Reference proteome</keyword>
<sequence length="64" mass="7550">MFPILKEAFQCFDVGSARLTRQHFWMTKEKPHLRFPSQLHHQTELARLAMLGLMVMPVVPREDT</sequence>
<dbReference type="AlphaFoldDB" id="A0A9D3YF95"/>